<dbReference type="Proteomes" id="UP001594288">
    <property type="component" value="Unassembled WGS sequence"/>
</dbReference>
<gene>
    <name evidence="1" type="ORF">ACFL2Z_00560</name>
</gene>
<dbReference type="EMBL" id="JBHPEI010000004">
    <property type="protein sequence ID" value="MFC1799392.1"/>
    <property type="molecule type" value="Genomic_DNA"/>
</dbReference>
<evidence type="ECO:0000313" key="2">
    <source>
        <dbReference type="Proteomes" id="UP001594288"/>
    </source>
</evidence>
<evidence type="ECO:0000313" key="1">
    <source>
        <dbReference type="EMBL" id="MFC1799392.1"/>
    </source>
</evidence>
<sequence>MTLLVSRCKITVIKRTLDVELISEFLDEKRGSLKPCEGCADGQEYMVTELFSPPKGFCPWAWADIRHAVARVATGGQLPGLRMEGVEIAGCTDWFRPVIFKIERID</sequence>
<organism evidence="1 2">
    <name type="scientific">Eiseniibacteriota bacterium</name>
    <dbReference type="NCBI Taxonomy" id="2212470"/>
    <lineage>
        <taxon>Bacteria</taxon>
        <taxon>Candidatus Eiseniibacteriota</taxon>
    </lineage>
</organism>
<protein>
    <submittedName>
        <fullName evidence="1">TIGR04076 family protein</fullName>
    </submittedName>
</protein>
<name>A0ABV6YN95_UNCEI</name>
<dbReference type="NCBIfam" id="TIGR04076">
    <property type="entry name" value="TIGR04076 family protein"/>
    <property type="match status" value="1"/>
</dbReference>
<keyword evidence="2" id="KW-1185">Reference proteome</keyword>
<accession>A0ABV6YN95</accession>
<comment type="caution">
    <text evidence="1">The sequence shown here is derived from an EMBL/GenBank/DDBJ whole genome shotgun (WGS) entry which is preliminary data.</text>
</comment>
<reference evidence="1 2" key="1">
    <citation type="submission" date="2024-09" db="EMBL/GenBank/DDBJ databases">
        <authorList>
            <person name="D'Angelo T."/>
        </authorList>
    </citation>
    <scope>NUCLEOTIDE SEQUENCE [LARGE SCALE GENOMIC DNA]</scope>
    <source>
        <strain evidence="1">SAG AM-311-F02</strain>
    </source>
</reference>
<dbReference type="InterPro" id="IPR023811">
    <property type="entry name" value="CHP04076"/>
</dbReference>
<proteinExistence type="predicted"/>